<dbReference type="PANTHER" id="PTHR38682">
    <property type="entry name" value="V-TYPE ATP SYNTHASE SUBUNIT C"/>
    <property type="match status" value="1"/>
</dbReference>
<evidence type="ECO:0000313" key="3">
    <source>
        <dbReference type="EMBL" id="HIT41031.1"/>
    </source>
</evidence>
<proteinExistence type="predicted"/>
<evidence type="ECO:0000256" key="2">
    <source>
        <dbReference type="ARBA" id="ARBA00023065"/>
    </source>
</evidence>
<name>A0A9D1GHQ0_9FIRM</name>
<dbReference type="GO" id="GO:0046961">
    <property type="term" value="F:proton-transporting ATPase activity, rotational mechanism"/>
    <property type="evidence" value="ECO:0007669"/>
    <property type="project" value="InterPro"/>
</dbReference>
<comment type="caution">
    <text evidence="3">The sequence shown here is derived from an EMBL/GenBank/DDBJ whole genome shotgun (WGS) entry which is preliminary data.</text>
</comment>
<organism evidence="3 4">
    <name type="scientific">Candidatus Caccovicinus merdipullorum</name>
    <dbReference type="NCBI Taxonomy" id="2840724"/>
    <lineage>
        <taxon>Bacteria</taxon>
        <taxon>Bacillati</taxon>
        <taxon>Bacillota</taxon>
        <taxon>Clostridia</taxon>
        <taxon>Eubacteriales</taxon>
        <taxon>Candidatus Caccovicinus</taxon>
    </lineage>
</organism>
<dbReference type="InterPro" id="IPR050873">
    <property type="entry name" value="V-ATPase_V0D/AC39_subunit"/>
</dbReference>
<dbReference type="Pfam" id="PF01992">
    <property type="entry name" value="vATP-synt_AC39"/>
    <property type="match status" value="1"/>
</dbReference>
<reference evidence="3" key="1">
    <citation type="submission" date="2020-10" db="EMBL/GenBank/DDBJ databases">
        <authorList>
            <person name="Gilroy R."/>
        </authorList>
    </citation>
    <scope>NUCLEOTIDE SEQUENCE</scope>
    <source>
        <strain evidence="3">CHK123-3438</strain>
    </source>
</reference>
<dbReference type="Gene3D" id="1.10.132.50">
    <property type="entry name" value="ATP synthase (C/AC39) subunit, domain 3"/>
    <property type="match status" value="3"/>
</dbReference>
<dbReference type="PANTHER" id="PTHR38682:SF1">
    <property type="entry name" value="V-TYPE ATP SYNTHASE SUBUNIT C"/>
    <property type="match status" value="1"/>
</dbReference>
<dbReference type="InterPro" id="IPR044911">
    <property type="entry name" value="V-type_ATPase_csu/dsu_dom_3"/>
</dbReference>
<dbReference type="SUPFAM" id="SSF103486">
    <property type="entry name" value="V-type ATP synthase subunit C"/>
    <property type="match status" value="1"/>
</dbReference>
<dbReference type="EMBL" id="DVKS01000048">
    <property type="protein sequence ID" value="HIT41031.1"/>
    <property type="molecule type" value="Genomic_DNA"/>
</dbReference>
<accession>A0A9D1GHQ0</accession>
<dbReference type="InterPro" id="IPR036079">
    <property type="entry name" value="ATPase_csu/dsu_sf"/>
</dbReference>
<evidence type="ECO:0000256" key="1">
    <source>
        <dbReference type="ARBA" id="ARBA00022448"/>
    </source>
</evidence>
<dbReference type="AlphaFoldDB" id="A0A9D1GHQ0"/>
<keyword evidence="1" id="KW-0813">Transport</keyword>
<protein>
    <submittedName>
        <fullName evidence="3">V-type ATPase subunit</fullName>
    </submittedName>
</protein>
<reference evidence="3" key="2">
    <citation type="journal article" date="2021" name="PeerJ">
        <title>Extensive microbial diversity within the chicken gut microbiome revealed by metagenomics and culture.</title>
        <authorList>
            <person name="Gilroy R."/>
            <person name="Ravi A."/>
            <person name="Getino M."/>
            <person name="Pursley I."/>
            <person name="Horton D.L."/>
            <person name="Alikhan N.F."/>
            <person name="Baker D."/>
            <person name="Gharbi K."/>
            <person name="Hall N."/>
            <person name="Watson M."/>
            <person name="Adriaenssens E.M."/>
            <person name="Foster-Nyarko E."/>
            <person name="Jarju S."/>
            <person name="Secka A."/>
            <person name="Antonio M."/>
            <person name="Oren A."/>
            <person name="Chaudhuri R.R."/>
            <person name="La Ragione R."/>
            <person name="Hildebrand F."/>
            <person name="Pallen M.J."/>
        </authorList>
    </citation>
    <scope>NUCLEOTIDE SEQUENCE</scope>
    <source>
        <strain evidence="3">CHK123-3438</strain>
    </source>
</reference>
<gene>
    <name evidence="3" type="ORF">IAB60_02840</name>
</gene>
<sequence>MGNLLTYGGLTTKIKAMKSRLIQDEQFREMAGLDSVTSAVDFLKGLPSYSHILKGAESGELHRGQIEQLLLQAMYYDFSKLYRFSNLSQRKFMDLYFMHFEITILKRCLRSIIGHQPLEVDLSQFADFFSRHSKVDLIRLSASRNLTEFTANLTGSPYYPMLVHLNNQEHMTLFDYEMNLDLIYFKTMWKVKDKHLKKSEREAISQCFGEKLDMLNIQWIYRSLKYYHMEPAQILALLIPIQYRLRVEQIRSMAEAGNLEEFFQILGTTYYGSLPVTDISTQPNPELLSEEILERVYRMTAQKDPYSIAMVNSYFYFKEREIQRIINIIESIRYGLTQAQILASVMNVT</sequence>
<keyword evidence="2" id="KW-0406">Ion transport</keyword>
<dbReference type="Proteomes" id="UP000886860">
    <property type="component" value="Unassembled WGS sequence"/>
</dbReference>
<dbReference type="InterPro" id="IPR002843">
    <property type="entry name" value="ATPase_V0-cplx_csu/dsu"/>
</dbReference>
<evidence type="ECO:0000313" key="4">
    <source>
        <dbReference type="Proteomes" id="UP000886860"/>
    </source>
</evidence>